<reference evidence="3 4" key="1">
    <citation type="journal article" date="2023" name="G3 (Bethesda)">
        <title>A chromosome-length genome assembly and annotation of blackberry (Rubus argutus, cv. 'Hillquist').</title>
        <authorList>
            <person name="Bruna T."/>
            <person name="Aryal R."/>
            <person name="Dudchenko O."/>
            <person name="Sargent D.J."/>
            <person name="Mead D."/>
            <person name="Buti M."/>
            <person name="Cavallini A."/>
            <person name="Hytonen T."/>
            <person name="Andres J."/>
            <person name="Pham M."/>
            <person name="Weisz D."/>
            <person name="Mascagni F."/>
            <person name="Usai G."/>
            <person name="Natali L."/>
            <person name="Bassil N."/>
            <person name="Fernandez G.E."/>
            <person name="Lomsadze A."/>
            <person name="Armour M."/>
            <person name="Olukolu B."/>
            <person name="Poorten T."/>
            <person name="Britton C."/>
            <person name="Davik J."/>
            <person name="Ashrafi H."/>
            <person name="Aiden E.L."/>
            <person name="Borodovsky M."/>
            <person name="Worthington M."/>
        </authorList>
    </citation>
    <scope>NUCLEOTIDE SEQUENCE [LARGE SCALE GENOMIC DNA]</scope>
    <source>
        <strain evidence="3">PI 553951</strain>
    </source>
</reference>
<evidence type="ECO:0000256" key="1">
    <source>
        <dbReference type="ARBA" id="ARBA00009995"/>
    </source>
</evidence>
<dbReference type="PANTHER" id="PTHR11926">
    <property type="entry name" value="GLUCOSYL/GLUCURONOSYL TRANSFERASES"/>
    <property type="match status" value="1"/>
</dbReference>
<evidence type="ECO:0000313" key="4">
    <source>
        <dbReference type="Proteomes" id="UP001457282"/>
    </source>
</evidence>
<dbReference type="Proteomes" id="UP001457282">
    <property type="component" value="Unassembled WGS sequence"/>
</dbReference>
<proteinExistence type="inferred from homology"/>
<keyword evidence="2" id="KW-0808">Transferase</keyword>
<dbReference type="CDD" id="cd03784">
    <property type="entry name" value="GT1_Gtf-like"/>
    <property type="match status" value="1"/>
</dbReference>
<organism evidence="3 4">
    <name type="scientific">Rubus argutus</name>
    <name type="common">Southern blackberry</name>
    <dbReference type="NCBI Taxonomy" id="59490"/>
    <lineage>
        <taxon>Eukaryota</taxon>
        <taxon>Viridiplantae</taxon>
        <taxon>Streptophyta</taxon>
        <taxon>Embryophyta</taxon>
        <taxon>Tracheophyta</taxon>
        <taxon>Spermatophyta</taxon>
        <taxon>Magnoliopsida</taxon>
        <taxon>eudicotyledons</taxon>
        <taxon>Gunneridae</taxon>
        <taxon>Pentapetalae</taxon>
        <taxon>rosids</taxon>
        <taxon>fabids</taxon>
        <taxon>Rosales</taxon>
        <taxon>Rosaceae</taxon>
        <taxon>Rosoideae</taxon>
        <taxon>Rosoideae incertae sedis</taxon>
        <taxon>Rubus</taxon>
    </lineage>
</organism>
<dbReference type="AlphaFoldDB" id="A0AAW1W2C0"/>
<dbReference type="FunFam" id="3.40.50.2000:FF:000120">
    <property type="entry name" value="UDP-glycosyltransferase 76C1"/>
    <property type="match status" value="1"/>
</dbReference>
<dbReference type="Pfam" id="PF00201">
    <property type="entry name" value="UDPGT"/>
    <property type="match status" value="1"/>
</dbReference>
<dbReference type="InterPro" id="IPR002213">
    <property type="entry name" value="UDP_glucos_trans"/>
</dbReference>
<dbReference type="SUPFAM" id="SSF53756">
    <property type="entry name" value="UDP-Glycosyltransferase/glycogen phosphorylase"/>
    <property type="match status" value="1"/>
</dbReference>
<name>A0AAW1W2C0_RUBAR</name>
<dbReference type="PANTHER" id="PTHR11926:SF1374">
    <property type="entry name" value="UDP-GLYCOSYLTRANSFERASE 76F1-RELATED"/>
    <property type="match status" value="1"/>
</dbReference>
<evidence type="ECO:0000256" key="2">
    <source>
        <dbReference type="ARBA" id="ARBA00022679"/>
    </source>
</evidence>
<dbReference type="GO" id="GO:0080043">
    <property type="term" value="F:quercetin 3-O-glucosyltransferase activity"/>
    <property type="evidence" value="ECO:0007669"/>
    <property type="project" value="TreeGrafter"/>
</dbReference>
<evidence type="ECO:0000313" key="3">
    <source>
        <dbReference type="EMBL" id="KAK9913661.1"/>
    </source>
</evidence>
<dbReference type="EMBL" id="JBEDUW010000007">
    <property type="protein sequence ID" value="KAK9913661.1"/>
    <property type="molecule type" value="Genomic_DNA"/>
</dbReference>
<accession>A0AAW1W2C0</accession>
<sequence>MEHSKGRRLILFALPLQGHIVPMLELANLLHFKGFSITVVSTQFNKLNPSSYPHLTFDFIDEGLTESEASTNDLVHLISLLNEKCAQPFKECLVNLLSDVSKEPVACLITDLRFHFTQPLAKSFNLPRLLLRTGGASSLVVYIAFPHLHEKGYLPKQDSRLEEPVKGFPPLKVRDLPNIHTKDPEQYFQMVAGRLRDETEASQGLIINTFEDIEGKALIRIRDEFPVPIFGVGPFHKPFPTTTSSGPGSSVSLPQDQSCISWLNTQAPKSVIYAGFGSLAAISEEQFLELAWGLANSNQPFLWVVRPGFVQGAEWLEALPNGFLEALNGRGHIVKWAPQKAVLAHPAVGAFWTHCGWNSTLECICEGVPMICMPCSADQMMNARYISDVWKVGLQLDHGKERGGIVKTIRKLMVEKEGKEIRNNMSDLTKKADLCFKPGGSSYECLEGLVKHICSLDSIVLQTQIEAAVNPSNGLHV</sequence>
<keyword evidence="4" id="KW-1185">Reference proteome</keyword>
<gene>
    <name evidence="3" type="ORF">M0R45_037471</name>
</gene>
<protein>
    <submittedName>
        <fullName evidence="3">Uncharacterized protein</fullName>
    </submittedName>
</protein>
<comment type="caution">
    <text evidence="3">The sequence shown here is derived from an EMBL/GenBank/DDBJ whole genome shotgun (WGS) entry which is preliminary data.</text>
</comment>
<dbReference type="FunFam" id="3.40.50.2000:FF:000040">
    <property type="entry name" value="UDP-glycosyltransferase 76C1"/>
    <property type="match status" value="1"/>
</dbReference>
<dbReference type="Gene3D" id="3.40.50.2000">
    <property type="entry name" value="Glycogen Phosphorylase B"/>
    <property type="match status" value="2"/>
</dbReference>
<comment type="similarity">
    <text evidence="1">Belongs to the UDP-glycosyltransferase family.</text>
</comment>
<dbReference type="GO" id="GO:0080044">
    <property type="term" value="F:quercetin 7-O-glucosyltransferase activity"/>
    <property type="evidence" value="ECO:0007669"/>
    <property type="project" value="TreeGrafter"/>
</dbReference>